<dbReference type="AlphaFoldDB" id="A0A151XI53"/>
<organism evidence="2 3">
    <name type="scientific">Mycetomoellerius zeteki</name>
    <dbReference type="NCBI Taxonomy" id="64791"/>
    <lineage>
        <taxon>Eukaryota</taxon>
        <taxon>Metazoa</taxon>
        <taxon>Ecdysozoa</taxon>
        <taxon>Arthropoda</taxon>
        <taxon>Hexapoda</taxon>
        <taxon>Insecta</taxon>
        <taxon>Pterygota</taxon>
        <taxon>Neoptera</taxon>
        <taxon>Endopterygota</taxon>
        <taxon>Hymenoptera</taxon>
        <taxon>Apocrita</taxon>
        <taxon>Aculeata</taxon>
        <taxon>Formicoidea</taxon>
        <taxon>Formicidae</taxon>
        <taxon>Myrmicinae</taxon>
        <taxon>Mycetomoellerius</taxon>
    </lineage>
</organism>
<feature type="region of interest" description="Disordered" evidence="1">
    <location>
        <begin position="27"/>
        <end position="50"/>
    </location>
</feature>
<sequence>MAKEKGCCCEGNGGGEEMVRRAKKKMMMKKKKMATRKEKREYEEEEQEEEAREEIDPLLLCSSHAANTHATGLFHPDAMLNEVLAGGSSILVINFQVVQQRPVRLDPACGRASVLHLHPVKCRKLVKARAVMCRIYVYIRVYTYIKYMYVNVQYLCLQRAACIVPIYRSLLGRNTRQDISPYKIHIKATAIHAMLPNEIVGYTGFIACVYIYDITLSHTSALFGFSERATSSWRRKEKRLTTVYNPAYPFTSSLKPQLDDGSVTSSADPKAEIARLRFN</sequence>
<proteinExistence type="predicted"/>
<evidence type="ECO:0000256" key="1">
    <source>
        <dbReference type="SAM" id="MobiDB-lite"/>
    </source>
</evidence>
<name>A0A151XI53_9HYME</name>
<evidence type="ECO:0000313" key="2">
    <source>
        <dbReference type="EMBL" id="KYQ60086.1"/>
    </source>
</evidence>
<gene>
    <name evidence="2" type="ORF">ALC60_00910</name>
</gene>
<keyword evidence="3" id="KW-1185">Reference proteome</keyword>
<evidence type="ECO:0000313" key="3">
    <source>
        <dbReference type="Proteomes" id="UP000075809"/>
    </source>
</evidence>
<dbReference type="EMBL" id="KQ982093">
    <property type="protein sequence ID" value="KYQ60086.1"/>
    <property type="molecule type" value="Genomic_DNA"/>
</dbReference>
<reference evidence="2 3" key="1">
    <citation type="submission" date="2015-09" db="EMBL/GenBank/DDBJ databases">
        <title>Trachymyrmex zeteki WGS genome.</title>
        <authorList>
            <person name="Nygaard S."/>
            <person name="Hu H."/>
            <person name="Boomsma J."/>
            <person name="Zhang G."/>
        </authorList>
    </citation>
    <scope>NUCLEOTIDE SEQUENCE [LARGE SCALE GENOMIC DNA]</scope>
    <source>
        <strain evidence="2">Tzet28-1</strain>
        <tissue evidence="2">Whole body</tissue>
    </source>
</reference>
<protein>
    <submittedName>
        <fullName evidence="2">Uncharacterized protein</fullName>
    </submittedName>
</protein>
<dbReference type="Proteomes" id="UP000075809">
    <property type="component" value="Unassembled WGS sequence"/>
</dbReference>
<accession>A0A151XI53</accession>